<feature type="compositionally biased region" description="Basic and acidic residues" evidence="1">
    <location>
        <begin position="42"/>
        <end position="51"/>
    </location>
</feature>
<dbReference type="EMBL" id="LBJM01000012">
    <property type="protein sequence ID" value="RXH41743.1"/>
    <property type="molecule type" value="Genomic_DNA"/>
</dbReference>
<name>A0A4Q0SPD7_9BRAD</name>
<organism evidence="2 3">
    <name type="scientific">Bradyrhizobium zhanjiangense</name>
    <dbReference type="NCBI Taxonomy" id="1325107"/>
    <lineage>
        <taxon>Bacteria</taxon>
        <taxon>Pseudomonadati</taxon>
        <taxon>Pseudomonadota</taxon>
        <taxon>Alphaproteobacteria</taxon>
        <taxon>Hyphomicrobiales</taxon>
        <taxon>Nitrobacteraceae</taxon>
        <taxon>Bradyrhizobium</taxon>
    </lineage>
</organism>
<proteinExistence type="predicted"/>
<feature type="region of interest" description="Disordered" evidence="1">
    <location>
        <begin position="42"/>
        <end position="65"/>
    </location>
</feature>
<protein>
    <submittedName>
        <fullName evidence="2">Uncharacterized protein</fullName>
    </submittedName>
</protein>
<sequence length="65" mass="7374">MGRYALDQARNLLGPTEHDASINQLHGLTKQWLESVSAQILSERDETRDPRANYGPSRTRYCGTQ</sequence>
<gene>
    <name evidence="2" type="ORF">XH94_06295</name>
</gene>
<evidence type="ECO:0000313" key="3">
    <source>
        <dbReference type="Proteomes" id="UP000290565"/>
    </source>
</evidence>
<evidence type="ECO:0000313" key="2">
    <source>
        <dbReference type="EMBL" id="RXH41743.1"/>
    </source>
</evidence>
<reference evidence="2 3" key="1">
    <citation type="submission" date="2015-04" db="EMBL/GenBank/DDBJ databases">
        <title>Comparative genomics of rhizobia nodulating Arachis hypogaea in China.</title>
        <authorList>
            <person name="Li Y."/>
        </authorList>
    </citation>
    <scope>NUCLEOTIDE SEQUENCE [LARGE SCALE GENOMIC DNA]</scope>
    <source>
        <strain evidence="2 3">CCBAU 51787</strain>
    </source>
</reference>
<comment type="caution">
    <text evidence="2">The sequence shown here is derived from an EMBL/GenBank/DDBJ whole genome shotgun (WGS) entry which is preliminary data.</text>
</comment>
<dbReference type="AlphaFoldDB" id="A0A4Q0SPD7"/>
<evidence type="ECO:0000256" key="1">
    <source>
        <dbReference type="SAM" id="MobiDB-lite"/>
    </source>
</evidence>
<accession>A0A4Q0SPD7</accession>
<dbReference type="Proteomes" id="UP000290565">
    <property type="component" value="Unassembled WGS sequence"/>
</dbReference>